<sequence>VEYGEISTYPAGYKENAGIFCHNNPWIMIGETNIGRGERAWEYYKKICPAYLEEISDLHRTEPYVYAQMIAGKDAFKPGEAKNSWLTGTAAWNYYAITRHILGIQPDYDGLRIDPCVPGDFNEYRVLRKIRAKNFSITVKPGGRGSGVKRLILNGQEIEGNVIPFEISRDINEVIVELN</sequence>
<dbReference type="InterPro" id="IPR008928">
    <property type="entry name" value="6-hairpin_glycosidase_sf"/>
</dbReference>
<dbReference type="Gene3D" id="2.60.420.10">
    <property type="entry name" value="Maltose phosphorylase, domain 3"/>
    <property type="match status" value="1"/>
</dbReference>
<dbReference type="RefSeq" id="WP_394340325.1">
    <property type="nucleotide sequence ID" value="NZ_QEWP01000014.1"/>
</dbReference>
<reference evidence="4 5" key="1">
    <citation type="submission" date="2018-05" db="EMBL/GenBank/DDBJ databases">
        <title>Marinilabilia rubrum sp. nov., isolated from saltern sediment.</title>
        <authorList>
            <person name="Zhang R."/>
        </authorList>
    </citation>
    <scope>NUCLEOTIDE SEQUENCE [LARGE SCALE GENOMIC DNA]</scope>
    <source>
        <strain evidence="4 5">WTE16</strain>
    </source>
</reference>
<keyword evidence="2 4" id="KW-0808">Transferase</keyword>
<evidence type="ECO:0000259" key="3">
    <source>
        <dbReference type="Pfam" id="PF17167"/>
    </source>
</evidence>
<dbReference type="Gene3D" id="1.50.10.10">
    <property type="match status" value="1"/>
</dbReference>
<dbReference type="GO" id="GO:0016757">
    <property type="term" value="F:glycosyltransferase activity"/>
    <property type="evidence" value="ECO:0007669"/>
    <property type="project" value="UniProtKB-KW"/>
</dbReference>
<dbReference type="SUPFAM" id="SSF48208">
    <property type="entry name" value="Six-hairpin glycosidases"/>
    <property type="match status" value="1"/>
</dbReference>
<feature type="domain" description="Glycosyl hydrolase 94 catalytic" evidence="3">
    <location>
        <begin position="2"/>
        <end position="103"/>
    </location>
</feature>
<dbReference type="InterPro" id="IPR033432">
    <property type="entry name" value="GH94_catalytic"/>
</dbReference>
<comment type="caution">
    <text evidence="4">The sequence shown here is derived from an EMBL/GenBank/DDBJ whole genome shotgun (WGS) entry which is preliminary data.</text>
</comment>
<accession>A0A2U2B5W7</accession>
<proteinExistence type="predicted"/>
<dbReference type="Pfam" id="PF17167">
    <property type="entry name" value="Glyco_hydro_94"/>
    <property type="match status" value="1"/>
</dbReference>
<protein>
    <submittedName>
        <fullName evidence="4">Glycosyl transferase</fullName>
    </submittedName>
</protein>
<evidence type="ECO:0000313" key="5">
    <source>
        <dbReference type="Proteomes" id="UP000244956"/>
    </source>
</evidence>
<dbReference type="PANTHER" id="PTHR37469:SF2">
    <property type="entry name" value="CELLOBIONIC ACID PHOSPHORYLASE"/>
    <property type="match status" value="1"/>
</dbReference>
<dbReference type="InterPro" id="IPR012341">
    <property type="entry name" value="6hp_glycosidase-like_sf"/>
</dbReference>
<keyword evidence="5" id="KW-1185">Reference proteome</keyword>
<dbReference type="PANTHER" id="PTHR37469">
    <property type="entry name" value="CELLOBIONIC ACID PHOSPHORYLASE-RELATED"/>
    <property type="match status" value="1"/>
</dbReference>
<evidence type="ECO:0000313" key="4">
    <source>
        <dbReference type="EMBL" id="PWD98432.1"/>
    </source>
</evidence>
<dbReference type="Proteomes" id="UP000244956">
    <property type="component" value="Unassembled WGS sequence"/>
</dbReference>
<organism evidence="4 5">
    <name type="scientific">Marinilabilia rubra</name>
    <dbReference type="NCBI Taxonomy" id="2162893"/>
    <lineage>
        <taxon>Bacteria</taxon>
        <taxon>Pseudomonadati</taxon>
        <taxon>Bacteroidota</taxon>
        <taxon>Bacteroidia</taxon>
        <taxon>Marinilabiliales</taxon>
        <taxon>Marinilabiliaceae</taxon>
        <taxon>Marinilabilia</taxon>
    </lineage>
</organism>
<keyword evidence="1" id="KW-0328">Glycosyltransferase</keyword>
<dbReference type="GO" id="GO:0005975">
    <property type="term" value="P:carbohydrate metabolic process"/>
    <property type="evidence" value="ECO:0007669"/>
    <property type="project" value="InterPro"/>
</dbReference>
<feature type="non-terminal residue" evidence="4">
    <location>
        <position position="1"/>
    </location>
</feature>
<name>A0A2U2B5W7_9BACT</name>
<dbReference type="InterPro" id="IPR052047">
    <property type="entry name" value="GH94_Enzymes"/>
</dbReference>
<dbReference type="EMBL" id="QEWP01000014">
    <property type="protein sequence ID" value="PWD98432.1"/>
    <property type="molecule type" value="Genomic_DNA"/>
</dbReference>
<evidence type="ECO:0000256" key="1">
    <source>
        <dbReference type="ARBA" id="ARBA00022676"/>
    </source>
</evidence>
<gene>
    <name evidence="4" type="ORF">DDZ16_15240</name>
</gene>
<evidence type="ECO:0000256" key="2">
    <source>
        <dbReference type="ARBA" id="ARBA00022679"/>
    </source>
</evidence>
<dbReference type="AlphaFoldDB" id="A0A2U2B5W7"/>